<evidence type="ECO:0000313" key="1">
    <source>
        <dbReference type="EMBL" id="KAE9544966.1"/>
    </source>
</evidence>
<keyword evidence="2" id="KW-1185">Reference proteome</keyword>
<name>A0A6G0U9R6_APHGL</name>
<sequence length="209" mass="23472">MTSAECQLNVLNVFTAKVFIEFVNLNISGLQNTLKIRSAHFGGGYLSIVLSVLGQDSYQLKNITFQKICYTCTFEQARAILHHDLITEFIMRRYKNVTIKMVITVKAMAPWGISIGGSGFKANETALVLSFGQTRTVSSYQMDQRHSIVPLLLAMCIRVKYQWSRVLRLRLYNDLHSPSTSLSDLTKPNILLLLIGPSTRLTSHDGTGR</sequence>
<organism evidence="1 2">
    <name type="scientific">Aphis glycines</name>
    <name type="common">Soybean aphid</name>
    <dbReference type="NCBI Taxonomy" id="307491"/>
    <lineage>
        <taxon>Eukaryota</taxon>
        <taxon>Metazoa</taxon>
        <taxon>Ecdysozoa</taxon>
        <taxon>Arthropoda</taxon>
        <taxon>Hexapoda</taxon>
        <taxon>Insecta</taxon>
        <taxon>Pterygota</taxon>
        <taxon>Neoptera</taxon>
        <taxon>Paraneoptera</taxon>
        <taxon>Hemiptera</taxon>
        <taxon>Sternorrhyncha</taxon>
        <taxon>Aphidomorpha</taxon>
        <taxon>Aphidoidea</taxon>
        <taxon>Aphididae</taxon>
        <taxon>Aphidini</taxon>
        <taxon>Aphis</taxon>
        <taxon>Aphis</taxon>
    </lineage>
</organism>
<dbReference type="AlphaFoldDB" id="A0A6G0U9R6"/>
<evidence type="ECO:0000313" key="2">
    <source>
        <dbReference type="Proteomes" id="UP000475862"/>
    </source>
</evidence>
<reference evidence="1 2" key="1">
    <citation type="submission" date="2019-08" db="EMBL/GenBank/DDBJ databases">
        <title>The genome of the soybean aphid Biotype 1, its phylome, world population structure and adaptation to the North American continent.</title>
        <authorList>
            <person name="Giordano R."/>
            <person name="Donthu R.K."/>
            <person name="Hernandez A.G."/>
            <person name="Wright C.L."/>
            <person name="Zimin A.V."/>
        </authorList>
    </citation>
    <scope>NUCLEOTIDE SEQUENCE [LARGE SCALE GENOMIC DNA]</scope>
    <source>
        <tissue evidence="1">Whole aphids</tissue>
    </source>
</reference>
<proteinExistence type="predicted"/>
<comment type="caution">
    <text evidence="1">The sequence shown here is derived from an EMBL/GenBank/DDBJ whole genome shotgun (WGS) entry which is preliminary data.</text>
</comment>
<dbReference type="EMBL" id="VYZN01000001">
    <property type="protein sequence ID" value="KAE9544966.1"/>
    <property type="molecule type" value="Genomic_DNA"/>
</dbReference>
<protein>
    <submittedName>
        <fullName evidence="1">Uncharacterized protein</fullName>
    </submittedName>
</protein>
<accession>A0A6G0U9R6</accession>
<dbReference type="Proteomes" id="UP000475862">
    <property type="component" value="Unassembled WGS sequence"/>
</dbReference>
<gene>
    <name evidence="1" type="ORF">AGLY_000509</name>
</gene>